<protein>
    <submittedName>
        <fullName evidence="1">Uncharacterized protein</fullName>
    </submittedName>
</protein>
<name>A0ABU9C2G1_9BURK</name>
<reference evidence="1 2" key="1">
    <citation type="submission" date="2024-04" db="EMBL/GenBank/DDBJ databases">
        <title>Novel species of the genus Ideonella isolated from streams.</title>
        <authorList>
            <person name="Lu H."/>
        </authorList>
    </citation>
    <scope>NUCLEOTIDE SEQUENCE [LARGE SCALE GENOMIC DNA]</scope>
    <source>
        <strain evidence="1 2">DXS29W</strain>
    </source>
</reference>
<comment type="caution">
    <text evidence="1">The sequence shown here is derived from an EMBL/GenBank/DDBJ whole genome shotgun (WGS) entry which is preliminary data.</text>
</comment>
<organism evidence="1 2">
    <name type="scientific">Ideonella lacteola</name>
    <dbReference type="NCBI Taxonomy" id="2984193"/>
    <lineage>
        <taxon>Bacteria</taxon>
        <taxon>Pseudomonadati</taxon>
        <taxon>Pseudomonadota</taxon>
        <taxon>Betaproteobacteria</taxon>
        <taxon>Burkholderiales</taxon>
        <taxon>Sphaerotilaceae</taxon>
        <taxon>Ideonella</taxon>
    </lineage>
</organism>
<evidence type="ECO:0000313" key="1">
    <source>
        <dbReference type="EMBL" id="MEK8035045.1"/>
    </source>
</evidence>
<dbReference type="EMBL" id="JBBUTG010000058">
    <property type="protein sequence ID" value="MEK8035045.1"/>
    <property type="molecule type" value="Genomic_DNA"/>
</dbReference>
<sequence length="103" mass="11974">MTEFGPPEQVYVENKWYDGPRAGVADVQGKPHRFVSQYDEQEDEYLGTFLIWPIGEEDLLLEQEQWRIFVNWNEDYEAGKVGVESHPGQPGMSGRWDEIEAIL</sequence>
<keyword evidence="2" id="KW-1185">Reference proteome</keyword>
<gene>
    <name evidence="1" type="ORF">AACH06_29870</name>
</gene>
<accession>A0ABU9C2G1</accession>
<proteinExistence type="predicted"/>
<dbReference type="Proteomes" id="UP001371218">
    <property type="component" value="Unassembled WGS sequence"/>
</dbReference>
<evidence type="ECO:0000313" key="2">
    <source>
        <dbReference type="Proteomes" id="UP001371218"/>
    </source>
</evidence>
<dbReference type="RefSeq" id="WP_341429480.1">
    <property type="nucleotide sequence ID" value="NZ_JBBUTG010000058.1"/>
</dbReference>